<evidence type="ECO:0000313" key="3">
    <source>
        <dbReference type="Proteomes" id="UP000280792"/>
    </source>
</evidence>
<dbReference type="AlphaFoldDB" id="A0A3P3VL66"/>
<dbReference type="PROSITE" id="PS51257">
    <property type="entry name" value="PROKAR_LIPOPROTEIN"/>
    <property type="match status" value="1"/>
</dbReference>
<protein>
    <recommendedName>
        <fullName evidence="4">C-type lysozyme inhibitor domain-containing protein</fullName>
    </recommendedName>
</protein>
<dbReference type="Proteomes" id="UP000280792">
    <property type="component" value="Unassembled WGS sequence"/>
</dbReference>
<reference evidence="2 3" key="2">
    <citation type="submission" date="2018-12" db="EMBL/GenBank/DDBJ databases">
        <title>Simiduia agarivorans gen. nov., sp. nov., a marine, agarolytic bacterium isolated from shallow coastal water from Keelung, Taiwan.</title>
        <authorList>
            <person name="Shieh W.Y."/>
        </authorList>
    </citation>
    <scope>NUCLEOTIDE SEQUENCE [LARGE SCALE GENOMIC DNA]</scope>
    <source>
        <strain evidence="2 3">GTF-13</strain>
    </source>
</reference>
<organism evidence="2 3">
    <name type="scientific">Aestuariirhabdus litorea</name>
    <dbReference type="NCBI Taxonomy" id="2528527"/>
    <lineage>
        <taxon>Bacteria</taxon>
        <taxon>Pseudomonadati</taxon>
        <taxon>Pseudomonadota</taxon>
        <taxon>Gammaproteobacteria</taxon>
        <taxon>Oceanospirillales</taxon>
        <taxon>Aestuariirhabdaceae</taxon>
        <taxon>Aestuariirhabdus</taxon>
    </lineage>
</organism>
<reference evidence="2 3" key="1">
    <citation type="submission" date="2018-08" db="EMBL/GenBank/DDBJ databases">
        <authorList>
            <person name="Khan S.A."/>
        </authorList>
    </citation>
    <scope>NUCLEOTIDE SEQUENCE [LARGE SCALE GENOMIC DNA]</scope>
    <source>
        <strain evidence="2 3">GTF-13</strain>
    </source>
</reference>
<sequence>MRFAGRRLGLTAMLLLGGCSLLPAADPGWSQPAAANNTWVYRCDQGLEAVARAEGERLWLFLPRQTLSLERVGGSQESRFQSESVTLLRTTTGAQLRVGEQSYQCVNDPRAAVWEASKLNGFDFRGVGNEPGWYLEIGRGVPSQLVTDYGSTRLVFDLPEAETESTAGVTLYRIPQEKLAIRIEALSCNDSMSGEVFSSRVEVVWGALRLRGCGRPLH</sequence>
<evidence type="ECO:0000313" key="2">
    <source>
        <dbReference type="EMBL" id="RRJ83067.1"/>
    </source>
</evidence>
<proteinExistence type="predicted"/>
<keyword evidence="3" id="KW-1185">Reference proteome</keyword>
<dbReference type="EMBL" id="QWEZ01000002">
    <property type="protein sequence ID" value="RRJ83067.1"/>
    <property type="molecule type" value="Genomic_DNA"/>
</dbReference>
<evidence type="ECO:0000256" key="1">
    <source>
        <dbReference type="SAM" id="SignalP"/>
    </source>
</evidence>
<name>A0A3P3VL66_9GAMM</name>
<feature type="chain" id="PRO_5018118668" description="C-type lysozyme inhibitor domain-containing protein" evidence="1">
    <location>
        <begin position="25"/>
        <end position="218"/>
    </location>
</feature>
<gene>
    <name evidence="2" type="ORF">D0544_14600</name>
</gene>
<feature type="signal peptide" evidence="1">
    <location>
        <begin position="1"/>
        <end position="24"/>
    </location>
</feature>
<evidence type="ECO:0008006" key="4">
    <source>
        <dbReference type="Google" id="ProtNLM"/>
    </source>
</evidence>
<accession>A0A3P3VL66</accession>
<comment type="caution">
    <text evidence="2">The sequence shown here is derived from an EMBL/GenBank/DDBJ whole genome shotgun (WGS) entry which is preliminary data.</text>
</comment>
<keyword evidence="1" id="KW-0732">Signal</keyword>